<dbReference type="EMBL" id="JBHRYQ010000001">
    <property type="protein sequence ID" value="MFC3810514.1"/>
    <property type="molecule type" value="Genomic_DNA"/>
</dbReference>
<reference evidence="3" key="1">
    <citation type="journal article" date="2019" name="Int. J. Syst. Evol. Microbiol.">
        <title>The Global Catalogue of Microorganisms (GCM) 10K type strain sequencing project: providing services to taxonomists for standard genome sequencing and annotation.</title>
        <authorList>
            <consortium name="The Broad Institute Genomics Platform"/>
            <consortium name="The Broad Institute Genome Sequencing Center for Infectious Disease"/>
            <person name="Wu L."/>
            <person name="Ma J."/>
        </authorList>
    </citation>
    <scope>NUCLEOTIDE SEQUENCE [LARGE SCALE GENOMIC DNA]</scope>
    <source>
        <strain evidence="3">CECT 7956</strain>
    </source>
</reference>
<organism evidence="2 3">
    <name type="scientific">Lacihabitans lacunae</name>
    <dbReference type="NCBI Taxonomy" id="1028214"/>
    <lineage>
        <taxon>Bacteria</taxon>
        <taxon>Pseudomonadati</taxon>
        <taxon>Bacteroidota</taxon>
        <taxon>Cytophagia</taxon>
        <taxon>Cytophagales</taxon>
        <taxon>Leadbetterellaceae</taxon>
        <taxon>Lacihabitans</taxon>
    </lineage>
</organism>
<accession>A0ABV7YVB8</accession>
<dbReference type="NCBIfam" id="TIGR04183">
    <property type="entry name" value="Por_Secre_tail"/>
    <property type="match status" value="1"/>
</dbReference>
<name>A0ABV7YVB8_9BACT</name>
<comment type="caution">
    <text evidence="2">The sequence shown here is derived from an EMBL/GenBank/DDBJ whole genome shotgun (WGS) entry which is preliminary data.</text>
</comment>
<feature type="signal peptide" evidence="1">
    <location>
        <begin position="1"/>
        <end position="19"/>
    </location>
</feature>
<protein>
    <submittedName>
        <fullName evidence="2">T9SS type A sorting domain-containing protein</fullName>
    </submittedName>
</protein>
<evidence type="ECO:0000313" key="2">
    <source>
        <dbReference type="EMBL" id="MFC3810514.1"/>
    </source>
</evidence>
<keyword evidence="1" id="KW-0732">Signal</keyword>
<evidence type="ECO:0000256" key="1">
    <source>
        <dbReference type="SAM" id="SignalP"/>
    </source>
</evidence>
<dbReference type="RefSeq" id="WP_379836732.1">
    <property type="nucleotide sequence ID" value="NZ_JBHRYQ010000001.1"/>
</dbReference>
<feature type="chain" id="PRO_5045966496" evidence="1">
    <location>
        <begin position="20"/>
        <end position="260"/>
    </location>
</feature>
<dbReference type="InterPro" id="IPR026444">
    <property type="entry name" value="Secre_tail"/>
</dbReference>
<sequence>MKKVILMGLLVSIFGIANAQKEQKKEIKTQVEITEGSTPGKKRVRIEKSINGKVEIIEKEIDAKDIENGQSLTFIEDIQDTLIHDIKGEKQVRVIIKDSDERDFEWEEDNDGDSPRWYGSRDYARSRKENYNRRKGEFEFEMERLHDKMADLPNKLKGARLYELDDHIFKFNDAATIRSLDVFTNRPDTDVLNVRFYAPGEGDVSITVLDLKGNVEAKTTAKNFKGEYVGQLKLKKGAKGTYVVIVAQGEDGQTKKIKIE</sequence>
<dbReference type="Proteomes" id="UP001595616">
    <property type="component" value="Unassembled WGS sequence"/>
</dbReference>
<gene>
    <name evidence="2" type="ORF">ACFOOI_07615</name>
</gene>
<evidence type="ECO:0000313" key="3">
    <source>
        <dbReference type="Proteomes" id="UP001595616"/>
    </source>
</evidence>
<proteinExistence type="predicted"/>
<keyword evidence="3" id="KW-1185">Reference proteome</keyword>